<dbReference type="Proteomes" id="UP000233469">
    <property type="component" value="Unassembled WGS sequence"/>
</dbReference>
<organism evidence="2 3">
    <name type="scientific">Rhizophagus irregularis</name>
    <dbReference type="NCBI Taxonomy" id="588596"/>
    <lineage>
        <taxon>Eukaryota</taxon>
        <taxon>Fungi</taxon>
        <taxon>Fungi incertae sedis</taxon>
        <taxon>Mucoromycota</taxon>
        <taxon>Glomeromycotina</taxon>
        <taxon>Glomeromycetes</taxon>
        <taxon>Glomerales</taxon>
        <taxon>Glomeraceae</taxon>
        <taxon>Rhizophagus</taxon>
    </lineage>
</organism>
<dbReference type="VEuPathDB" id="FungiDB:RhiirA1_508505"/>
<reference evidence="2 3" key="2">
    <citation type="submission" date="2017-10" db="EMBL/GenBank/DDBJ databases">
        <title>Extensive intraspecific genome diversity in a model arbuscular mycorrhizal fungus.</title>
        <authorList>
            <person name="Chen E.C.H."/>
            <person name="Morin E."/>
            <person name="Baudet D."/>
            <person name="Noel J."/>
            <person name="Ndikumana S."/>
            <person name="Charron P."/>
            <person name="St-Onge C."/>
            <person name="Giorgi J."/>
            <person name="Grigoriev I.V."/>
            <person name="Roux C."/>
            <person name="Martin F.M."/>
            <person name="Corradi N."/>
        </authorList>
    </citation>
    <scope>NUCLEOTIDE SEQUENCE [LARGE SCALE GENOMIC DNA]</scope>
    <source>
        <strain evidence="2 3">C2</strain>
    </source>
</reference>
<sequence>GNSTSSSSGSSNSPLEENRNRFKRVFDSKKEVGETNDYTFETVRQEIRHFTGEKIGKSTVENFYYGKGNPTFTTVMSIMKWVESKEVASSVNNNNNNASSANNNNDNNASSANNNR</sequence>
<protein>
    <submittedName>
        <fullName evidence="2">Uncharacterized protein</fullName>
    </submittedName>
</protein>
<reference evidence="2 3" key="1">
    <citation type="submission" date="2016-04" db="EMBL/GenBank/DDBJ databases">
        <title>Genome analyses suggest a sexual origin of heterokaryosis in a supposedly ancient asexual fungus.</title>
        <authorList>
            <person name="Ropars J."/>
            <person name="Sedzielewska K."/>
            <person name="Noel J."/>
            <person name="Charron P."/>
            <person name="Farinelli L."/>
            <person name="Marton T."/>
            <person name="Kruger M."/>
            <person name="Pelin A."/>
            <person name="Brachmann A."/>
            <person name="Corradi N."/>
        </authorList>
    </citation>
    <scope>NUCLEOTIDE SEQUENCE [LARGE SCALE GENOMIC DNA]</scope>
    <source>
        <strain evidence="2 3">C2</strain>
    </source>
</reference>
<evidence type="ECO:0000313" key="2">
    <source>
        <dbReference type="EMBL" id="PKK48042.1"/>
    </source>
</evidence>
<feature type="non-terminal residue" evidence="2">
    <location>
        <position position="1"/>
    </location>
</feature>
<accession>A0A2N1LF71</accession>
<feature type="compositionally biased region" description="Low complexity" evidence="1">
    <location>
        <begin position="88"/>
        <end position="116"/>
    </location>
</feature>
<feature type="region of interest" description="Disordered" evidence="1">
    <location>
        <begin position="87"/>
        <end position="116"/>
    </location>
</feature>
<comment type="caution">
    <text evidence="2">The sequence shown here is derived from an EMBL/GenBank/DDBJ whole genome shotgun (WGS) entry which is preliminary data.</text>
</comment>
<dbReference type="EMBL" id="LLXL01008709">
    <property type="protein sequence ID" value="PKK48042.1"/>
    <property type="molecule type" value="Genomic_DNA"/>
</dbReference>
<evidence type="ECO:0000313" key="3">
    <source>
        <dbReference type="Proteomes" id="UP000233469"/>
    </source>
</evidence>
<feature type="compositionally biased region" description="Low complexity" evidence="1">
    <location>
        <begin position="1"/>
        <end position="13"/>
    </location>
</feature>
<name>A0A2N1LF71_9GLOM</name>
<dbReference type="AlphaFoldDB" id="A0A2N1LF71"/>
<proteinExistence type="predicted"/>
<gene>
    <name evidence="2" type="ORF">RhiirC2_803608</name>
</gene>
<evidence type="ECO:0000256" key="1">
    <source>
        <dbReference type="SAM" id="MobiDB-lite"/>
    </source>
</evidence>
<dbReference type="VEuPathDB" id="FungiDB:FUN_003676"/>
<feature type="region of interest" description="Disordered" evidence="1">
    <location>
        <begin position="1"/>
        <end position="22"/>
    </location>
</feature>